<dbReference type="AlphaFoldDB" id="A0A179EST7"/>
<feature type="domain" description="Transposase putative helix-turn-helix" evidence="2">
    <location>
        <begin position="1"/>
        <end position="43"/>
    </location>
</feature>
<dbReference type="EMBL" id="BJUG01000009">
    <property type="protein sequence ID" value="GEK37513.1"/>
    <property type="molecule type" value="Genomic_DNA"/>
</dbReference>
<organism evidence="4 5">
    <name type="scientific">Enterococcus thailandicus</name>
    <dbReference type="NCBI Taxonomy" id="417368"/>
    <lineage>
        <taxon>Bacteria</taxon>
        <taxon>Bacillati</taxon>
        <taxon>Bacillota</taxon>
        <taxon>Bacilli</taxon>
        <taxon>Lactobacillales</taxon>
        <taxon>Enterococcaceae</taxon>
        <taxon>Enterococcus</taxon>
    </lineage>
</organism>
<evidence type="ECO:0000313" key="3">
    <source>
        <dbReference type="EMBL" id="GEK37513.1"/>
    </source>
</evidence>
<dbReference type="Proteomes" id="UP000078516">
    <property type="component" value="Unassembled WGS sequence"/>
</dbReference>
<reference evidence="3 6" key="2">
    <citation type="submission" date="2019-07" db="EMBL/GenBank/DDBJ databases">
        <title>Whole genome shotgun sequence of Enterococcus thailandicus NBRC 101867.</title>
        <authorList>
            <person name="Hosoyama A."/>
            <person name="Uohara A."/>
            <person name="Ohji S."/>
            <person name="Ichikawa N."/>
        </authorList>
    </citation>
    <scope>NUCLEOTIDE SEQUENCE [LARGE SCALE GENOMIC DNA]</scope>
    <source>
        <strain evidence="3 6">NBRC 101867</strain>
    </source>
</reference>
<feature type="coiled-coil region" evidence="1">
    <location>
        <begin position="209"/>
        <end position="242"/>
    </location>
</feature>
<protein>
    <submittedName>
        <fullName evidence="4">Transposase</fullName>
    </submittedName>
</protein>
<dbReference type="OrthoDB" id="56768at2"/>
<evidence type="ECO:0000313" key="6">
    <source>
        <dbReference type="Proteomes" id="UP000321361"/>
    </source>
</evidence>
<evidence type="ECO:0000313" key="5">
    <source>
        <dbReference type="Proteomes" id="UP000078516"/>
    </source>
</evidence>
<dbReference type="InterPro" id="IPR021027">
    <property type="entry name" value="Transposase_put_HTH"/>
</dbReference>
<sequence>MLKAFKFRMYPTDEQKKWLIQNFGCVRFTYNHLLLSRQETYKQLGVIDYSLTPAALKKRYSFLKEADSLALANAQLNLDRAFRNYFKGRASFPKLKSKKSMWQSYTTNNQGHTIYLEGNQLKLPKQKKLFNVHVHRPIEGTIRSATISSRYNEEFYVSFLCEVPLNKRQKTNEWVGIAYCPKGLVETSQKIEVVAPKLLVTNQKIAVAERKLSIRAKAAQQRKKALERAKNYQKQKRKVLNLYQKQKYQREDYLEQLSAILVNKFDYLFIESLPDEKLASDFSVQDWHKLLTKLRYKAEWYQKTFILINTQDIHSHSAQEKSRLLERIGKQLLFDV</sequence>
<comment type="caution">
    <text evidence="4">The sequence shown here is derived from an EMBL/GenBank/DDBJ whole genome shotgun (WGS) entry which is preliminary data.</text>
</comment>
<evidence type="ECO:0000313" key="4">
    <source>
        <dbReference type="EMBL" id="OAQ55970.1"/>
    </source>
</evidence>
<reference evidence="4 5" key="1">
    <citation type="submission" date="2016-04" db="EMBL/GenBank/DDBJ databases">
        <title>Draft genome of an Enterococcus thailandicus strain isolated from bovine feces.</title>
        <authorList>
            <person name="Beukers A.G."/>
            <person name="Zaheer R."/>
            <person name="Goji N."/>
            <person name="Cook S.R."/>
            <person name="Amoako K."/>
            <person name="Chaves A.V."/>
            <person name="Ward M.P."/>
            <person name="Mcallister T.A."/>
        </authorList>
    </citation>
    <scope>NUCLEOTIDE SEQUENCE [LARGE SCALE GENOMIC DNA]</scope>
    <source>
        <strain evidence="4 5">F0711D 46</strain>
    </source>
</reference>
<dbReference type="RefSeq" id="WP_067482581.1">
    <property type="nucleotide sequence ID" value="NZ_BJUG01000009.1"/>
</dbReference>
<keyword evidence="1" id="KW-0175">Coiled coil</keyword>
<dbReference type="Pfam" id="PF12323">
    <property type="entry name" value="HTH_OrfB_IS605"/>
    <property type="match status" value="1"/>
</dbReference>
<dbReference type="Proteomes" id="UP000321361">
    <property type="component" value="Unassembled WGS sequence"/>
</dbReference>
<dbReference type="EMBL" id="LWMN01000011">
    <property type="protein sequence ID" value="OAQ55970.1"/>
    <property type="molecule type" value="Genomic_DNA"/>
</dbReference>
<name>A0A179EST7_ENTTH</name>
<evidence type="ECO:0000259" key="2">
    <source>
        <dbReference type="Pfam" id="PF12323"/>
    </source>
</evidence>
<dbReference type="KEGG" id="eth:CK496_09865"/>
<proteinExistence type="predicted"/>
<keyword evidence="5" id="KW-1185">Reference proteome</keyword>
<dbReference type="NCBIfam" id="NF040570">
    <property type="entry name" value="guided_TnpB"/>
    <property type="match status" value="1"/>
</dbReference>
<accession>A0A179EST7</accession>
<gene>
    <name evidence="4" type="ORF">A6E74_04430</name>
    <name evidence="3" type="ORF">ETH01_18000</name>
</gene>
<evidence type="ECO:0000256" key="1">
    <source>
        <dbReference type="SAM" id="Coils"/>
    </source>
</evidence>
<dbReference type="GeneID" id="77487945"/>